<feature type="compositionally biased region" description="Basic and acidic residues" evidence="1">
    <location>
        <begin position="24"/>
        <end position="33"/>
    </location>
</feature>
<gene>
    <name evidence="2" type="ORF">T02_13283</name>
</gene>
<comment type="caution">
    <text evidence="2">The sequence shown here is derived from an EMBL/GenBank/DDBJ whole genome shotgun (WGS) entry which is preliminary data.</text>
</comment>
<dbReference type="AlphaFoldDB" id="A0A0V1KNQ7"/>
<feature type="compositionally biased region" description="Basic and acidic residues" evidence="1">
    <location>
        <begin position="43"/>
        <end position="58"/>
    </location>
</feature>
<proteinExistence type="predicted"/>
<organism evidence="2 3">
    <name type="scientific">Trichinella nativa</name>
    <dbReference type="NCBI Taxonomy" id="6335"/>
    <lineage>
        <taxon>Eukaryota</taxon>
        <taxon>Metazoa</taxon>
        <taxon>Ecdysozoa</taxon>
        <taxon>Nematoda</taxon>
        <taxon>Enoplea</taxon>
        <taxon>Dorylaimia</taxon>
        <taxon>Trichinellida</taxon>
        <taxon>Trichinellidae</taxon>
        <taxon>Trichinella</taxon>
    </lineage>
</organism>
<evidence type="ECO:0000313" key="3">
    <source>
        <dbReference type="Proteomes" id="UP000054721"/>
    </source>
</evidence>
<keyword evidence="3" id="KW-1185">Reference proteome</keyword>
<evidence type="ECO:0000256" key="1">
    <source>
        <dbReference type="SAM" id="MobiDB-lite"/>
    </source>
</evidence>
<feature type="compositionally biased region" description="Acidic residues" evidence="1">
    <location>
        <begin position="162"/>
        <end position="176"/>
    </location>
</feature>
<sequence length="211" mass="24368">MVVSIRVGKLPEACSCLHRRRSWKARDRTEGKCKSQYGPSPNSDERVNNPVKEADESARGSGPLHENNNSFDLTPKQNLQSTASLASDLCRQHFGPQSRIPYVIKAMSKVKSLSLPKKLDPSKRRLIRLLDELDQVLEERAALREIQEHLRTSEEHYRQVEESQEEFETTLNDDEEDSAMDEWAKIRQTFRQSIAKSQTLIDELRDFKKEC</sequence>
<name>A0A0V1KNQ7_9BILA</name>
<accession>A0A0V1KNQ7</accession>
<evidence type="ECO:0000313" key="2">
    <source>
        <dbReference type="EMBL" id="KRZ48574.1"/>
    </source>
</evidence>
<dbReference type="Proteomes" id="UP000054721">
    <property type="component" value="Unassembled WGS sequence"/>
</dbReference>
<feature type="compositionally biased region" description="Polar residues" evidence="1">
    <location>
        <begin position="66"/>
        <end position="75"/>
    </location>
</feature>
<feature type="region of interest" description="Disordered" evidence="1">
    <location>
        <begin position="157"/>
        <end position="176"/>
    </location>
</feature>
<dbReference type="EMBL" id="JYDW01000387">
    <property type="protein sequence ID" value="KRZ48574.1"/>
    <property type="molecule type" value="Genomic_DNA"/>
</dbReference>
<protein>
    <submittedName>
        <fullName evidence="2">Uncharacterized protein</fullName>
    </submittedName>
</protein>
<dbReference type="STRING" id="6335.A0A0V1KNQ7"/>
<feature type="region of interest" description="Disordered" evidence="1">
    <location>
        <begin position="21"/>
        <end position="75"/>
    </location>
</feature>
<reference evidence="2 3" key="1">
    <citation type="submission" date="2015-05" db="EMBL/GenBank/DDBJ databases">
        <title>Evolution of Trichinella species and genotypes.</title>
        <authorList>
            <person name="Korhonen P.K."/>
            <person name="Edoardo P."/>
            <person name="Giuseppe L.R."/>
            <person name="Gasser R.B."/>
        </authorList>
    </citation>
    <scope>NUCLEOTIDE SEQUENCE [LARGE SCALE GENOMIC DNA]</scope>
    <source>
        <strain evidence="2">ISS10</strain>
    </source>
</reference>